<dbReference type="FunFam" id="4.10.410.10:FF:000020">
    <property type="entry name" value="Collagen, type VI, alpha 3"/>
    <property type="match status" value="1"/>
</dbReference>
<dbReference type="PANTHER" id="PTHR10083">
    <property type="entry name" value="KUNITZ-TYPE PROTEASE INHIBITOR-RELATED"/>
    <property type="match status" value="1"/>
</dbReference>
<dbReference type="InterPro" id="IPR020901">
    <property type="entry name" value="Prtase_inh_Kunz-CS"/>
</dbReference>
<dbReference type="GO" id="GO:0005615">
    <property type="term" value="C:extracellular space"/>
    <property type="evidence" value="ECO:0007669"/>
    <property type="project" value="TreeGrafter"/>
</dbReference>
<evidence type="ECO:0000259" key="5">
    <source>
        <dbReference type="PROSITE" id="PS50279"/>
    </source>
</evidence>
<evidence type="ECO:0000256" key="3">
    <source>
        <dbReference type="ARBA" id="ARBA00023157"/>
    </source>
</evidence>
<protein>
    <recommendedName>
        <fullName evidence="5">BPTI/Kunitz inhibitor domain-containing protein</fullName>
    </recommendedName>
</protein>
<evidence type="ECO:0000256" key="4">
    <source>
        <dbReference type="SAM" id="SignalP"/>
    </source>
</evidence>
<dbReference type="SUPFAM" id="SSF57362">
    <property type="entry name" value="BPTI-like"/>
    <property type="match status" value="1"/>
</dbReference>
<feature type="signal peptide" evidence="4">
    <location>
        <begin position="1"/>
        <end position="21"/>
    </location>
</feature>
<keyword evidence="1" id="KW-0646">Protease inhibitor</keyword>
<dbReference type="RefSeq" id="XP_011291014.2">
    <property type="nucleotide sequence ID" value="XM_011292712.3"/>
</dbReference>
<dbReference type="VEuPathDB" id="VectorBase:MDOA016744"/>
<dbReference type="PROSITE" id="PS00280">
    <property type="entry name" value="BPTI_KUNITZ_1"/>
    <property type="match status" value="1"/>
</dbReference>
<keyword evidence="2" id="KW-0722">Serine protease inhibitor</keyword>
<evidence type="ECO:0000256" key="2">
    <source>
        <dbReference type="ARBA" id="ARBA00022900"/>
    </source>
</evidence>
<dbReference type="InterPro" id="IPR050098">
    <property type="entry name" value="TFPI/VKTCI-like"/>
</dbReference>
<gene>
    <name evidence="6" type="primary">105261584</name>
</gene>
<dbReference type="PROSITE" id="PS50279">
    <property type="entry name" value="BPTI_KUNITZ_2"/>
    <property type="match status" value="1"/>
</dbReference>
<dbReference type="EnsemblMetazoa" id="MDOA016744-RA">
    <property type="protein sequence ID" value="MDOA016744-PA"/>
    <property type="gene ID" value="MDOA016744"/>
</dbReference>
<dbReference type="PRINTS" id="PR00759">
    <property type="entry name" value="BASICPTASE"/>
</dbReference>
<organism evidence="6">
    <name type="scientific">Musca domestica</name>
    <name type="common">House fly</name>
    <dbReference type="NCBI Taxonomy" id="7370"/>
    <lineage>
        <taxon>Eukaryota</taxon>
        <taxon>Metazoa</taxon>
        <taxon>Ecdysozoa</taxon>
        <taxon>Arthropoda</taxon>
        <taxon>Hexapoda</taxon>
        <taxon>Insecta</taxon>
        <taxon>Pterygota</taxon>
        <taxon>Neoptera</taxon>
        <taxon>Endopterygota</taxon>
        <taxon>Diptera</taxon>
        <taxon>Brachycera</taxon>
        <taxon>Muscomorpha</taxon>
        <taxon>Muscoidea</taxon>
        <taxon>Muscidae</taxon>
        <taxon>Musca</taxon>
    </lineage>
</organism>
<name>A0A1I8NKR1_MUSDO</name>
<dbReference type="InterPro" id="IPR002223">
    <property type="entry name" value="Kunitz_BPTI"/>
</dbReference>
<sequence>MMKIFVFFLIAAAGLIYISSAANIDICQLEHSADGFNGTACLAYFPCYSYNVETDECVQFIYGGCGGNANRFDTVEECTGTCKR</sequence>
<dbReference type="PANTHER" id="PTHR10083:SF374">
    <property type="entry name" value="BPTI_KUNITZ INHIBITOR DOMAIN-CONTAINING PROTEIN"/>
    <property type="match status" value="1"/>
</dbReference>
<dbReference type="GO" id="GO:0004867">
    <property type="term" value="F:serine-type endopeptidase inhibitor activity"/>
    <property type="evidence" value="ECO:0007669"/>
    <property type="project" value="UniProtKB-KW"/>
</dbReference>
<reference evidence="6" key="1">
    <citation type="submission" date="2020-05" db="UniProtKB">
        <authorList>
            <consortium name="EnsemblMetazoa"/>
        </authorList>
    </citation>
    <scope>IDENTIFICATION</scope>
    <source>
        <strain evidence="6">Aabys</strain>
    </source>
</reference>
<dbReference type="Gene3D" id="4.10.410.10">
    <property type="entry name" value="Pancreatic trypsin inhibitor Kunitz domain"/>
    <property type="match status" value="1"/>
</dbReference>
<keyword evidence="4" id="KW-0732">Signal</keyword>
<feature type="domain" description="BPTI/Kunitz inhibitor" evidence="5">
    <location>
        <begin position="27"/>
        <end position="82"/>
    </location>
</feature>
<dbReference type="SMART" id="SM00131">
    <property type="entry name" value="KU"/>
    <property type="match status" value="1"/>
</dbReference>
<accession>A0A1I8NKR1</accession>
<feature type="chain" id="PRO_5044561913" description="BPTI/Kunitz inhibitor domain-containing protein" evidence="4">
    <location>
        <begin position="22"/>
        <end position="84"/>
    </location>
</feature>
<dbReference type="OrthoDB" id="4473401at2759"/>
<evidence type="ECO:0000313" key="6">
    <source>
        <dbReference type="EnsemblMetazoa" id="MDOA016744-PA"/>
    </source>
</evidence>
<dbReference type="VEuPathDB" id="VectorBase:MDOMA2_007465"/>
<proteinExistence type="predicted"/>
<evidence type="ECO:0000256" key="1">
    <source>
        <dbReference type="ARBA" id="ARBA00022690"/>
    </source>
</evidence>
<dbReference type="KEGG" id="mde:105261584"/>
<dbReference type="Pfam" id="PF00014">
    <property type="entry name" value="Kunitz_BPTI"/>
    <property type="match status" value="1"/>
</dbReference>
<dbReference type="AlphaFoldDB" id="A0A1I8NKR1"/>
<keyword evidence="3" id="KW-1015">Disulfide bond</keyword>
<dbReference type="InterPro" id="IPR036880">
    <property type="entry name" value="Kunitz_BPTI_sf"/>
</dbReference>